<feature type="compositionally biased region" description="Polar residues" evidence="1">
    <location>
        <begin position="54"/>
        <end position="78"/>
    </location>
</feature>
<dbReference type="EMBL" id="MU005584">
    <property type="protein sequence ID" value="KAF2683421.1"/>
    <property type="molecule type" value="Genomic_DNA"/>
</dbReference>
<evidence type="ECO:0000256" key="2">
    <source>
        <dbReference type="SAM" id="SignalP"/>
    </source>
</evidence>
<gene>
    <name evidence="3" type="ORF">K458DRAFT_46232</name>
</gene>
<feature type="region of interest" description="Disordered" evidence="1">
    <location>
        <begin position="48"/>
        <end position="78"/>
    </location>
</feature>
<feature type="chain" id="PRO_5026100226" evidence="2">
    <location>
        <begin position="20"/>
        <end position="134"/>
    </location>
</feature>
<proteinExistence type="predicted"/>
<name>A0A6G1IZQ1_9PLEO</name>
<reference evidence="3" key="1">
    <citation type="journal article" date="2020" name="Stud. Mycol.">
        <title>101 Dothideomycetes genomes: a test case for predicting lifestyles and emergence of pathogens.</title>
        <authorList>
            <person name="Haridas S."/>
            <person name="Albert R."/>
            <person name="Binder M."/>
            <person name="Bloem J."/>
            <person name="Labutti K."/>
            <person name="Salamov A."/>
            <person name="Andreopoulos B."/>
            <person name="Baker S."/>
            <person name="Barry K."/>
            <person name="Bills G."/>
            <person name="Bluhm B."/>
            <person name="Cannon C."/>
            <person name="Castanera R."/>
            <person name="Culley D."/>
            <person name="Daum C."/>
            <person name="Ezra D."/>
            <person name="Gonzalez J."/>
            <person name="Henrissat B."/>
            <person name="Kuo A."/>
            <person name="Liang C."/>
            <person name="Lipzen A."/>
            <person name="Lutzoni F."/>
            <person name="Magnuson J."/>
            <person name="Mondo S."/>
            <person name="Nolan M."/>
            <person name="Ohm R."/>
            <person name="Pangilinan J."/>
            <person name="Park H.-J."/>
            <person name="Ramirez L."/>
            <person name="Alfaro M."/>
            <person name="Sun H."/>
            <person name="Tritt A."/>
            <person name="Yoshinaga Y."/>
            <person name="Zwiers L.-H."/>
            <person name="Turgeon B."/>
            <person name="Goodwin S."/>
            <person name="Spatafora J."/>
            <person name="Crous P."/>
            <person name="Grigoriev I."/>
        </authorList>
    </citation>
    <scope>NUCLEOTIDE SEQUENCE</scope>
    <source>
        <strain evidence="3">CBS 122367</strain>
    </source>
</reference>
<dbReference type="Proteomes" id="UP000799291">
    <property type="component" value="Unassembled WGS sequence"/>
</dbReference>
<protein>
    <submittedName>
        <fullName evidence="3">Uncharacterized protein</fullName>
    </submittedName>
</protein>
<keyword evidence="2" id="KW-0732">Signal</keyword>
<accession>A0A6G1IZQ1</accession>
<evidence type="ECO:0000256" key="1">
    <source>
        <dbReference type="SAM" id="MobiDB-lite"/>
    </source>
</evidence>
<evidence type="ECO:0000313" key="3">
    <source>
        <dbReference type="EMBL" id="KAF2683421.1"/>
    </source>
</evidence>
<keyword evidence="4" id="KW-1185">Reference proteome</keyword>
<evidence type="ECO:0000313" key="4">
    <source>
        <dbReference type="Proteomes" id="UP000799291"/>
    </source>
</evidence>
<feature type="signal peptide" evidence="2">
    <location>
        <begin position="1"/>
        <end position="19"/>
    </location>
</feature>
<dbReference type="AlphaFoldDB" id="A0A6G1IZQ1"/>
<sequence length="134" mass="14330">MDSAFVMLILFFHSYRCRGGCTSSHRSNPISFQQGVSSQSLTLQTTTPQVSLEHPSTSTNPTAYVSLPQYTSTPNQSQPVVHARHSACTTSLAEEVGAGGSAGIKKRSGSFCPAGDLPCRTAERSPYLCCPEPF</sequence>
<organism evidence="3 4">
    <name type="scientific">Lentithecium fluviatile CBS 122367</name>
    <dbReference type="NCBI Taxonomy" id="1168545"/>
    <lineage>
        <taxon>Eukaryota</taxon>
        <taxon>Fungi</taxon>
        <taxon>Dikarya</taxon>
        <taxon>Ascomycota</taxon>
        <taxon>Pezizomycotina</taxon>
        <taxon>Dothideomycetes</taxon>
        <taxon>Pleosporomycetidae</taxon>
        <taxon>Pleosporales</taxon>
        <taxon>Massarineae</taxon>
        <taxon>Lentitheciaceae</taxon>
        <taxon>Lentithecium</taxon>
    </lineage>
</organism>